<dbReference type="PRINTS" id="PR00380">
    <property type="entry name" value="KINESINHEAVY"/>
</dbReference>
<comment type="subcellular location">
    <subcellularLocation>
        <location evidence="1">Cytoplasm</location>
    </subcellularLocation>
</comment>
<dbReference type="Pfam" id="PF00225">
    <property type="entry name" value="Kinesin"/>
    <property type="match status" value="1"/>
</dbReference>
<dbReference type="GO" id="GO:0008017">
    <property type="term" value="F:microtubule binding"/>
    <property type="evidence" value="ECO:0007669"/>
    <property type="project" value="InterPro"/>
</dbReference>
<feature type="domain" description="Kinesin motor" evidence="9">
    <location>
        <begin position="8"/>
        <end position="342"/>
    </location>
</feature>
<dbReference type="InterPro" id="IPR036961">
    <property type="entry name" value="Kinesin_motor_dom_sf"/>
</dbReference>
<feature type="coiled-coil region" evidence="7">
    <location>
        <begin position="578"/>
        <end position="608"/>
    </location>
</feature>
<dbReference type="OrthoDB" id="3176171at2759"/>
<dbReference type="GO" id="GO:0005875">
    <property type="term" value="C:microtubule associated complex"/>
    <property type="evidence" value="ECO:0007669"/>
    <property type="project" value="TreeGrafter"/>
</dbReference>
<dbReference type="EMBL" id="JWZX01002706">
    <property type="protein sequence ID" value="KOO27518.1"/>
    <property type="molecule type" value="Genomic_DNA"/>
</dbReference>
<dbReference type="PANTHER" id="PTHR47969:SF15">
    <property type="entry name" value="CHROMOSOME-ASSOCIATED KINESIN KIF4A-RELATED"/>
    <property type="match status" value="1"/>
</dbReference>
<dbReference type="InterPro" id="IPR027640">
    <property type="entry name" value="Kinesin-like_fam"/>
</dbReference>
<protein>
    <submittedName>
        <fullName evidence="10">Kinesin family member 3</fullName>
    </submittedName>
</protein>
<reference evidence="11" key="1">
    <citation type="journal article" date="2015" name="PLoS Genet.">
        <title>Genome Sequence and Transcriptome Analyses of Chrysochromulina tobin: Metabolic Tools for Enhanced Algal Fitness in the Prominent Order Prymnesiales (Haptophyceae).</title>
        <authorList>
            <person name="Hovde B.T."/>
            <person name="Deodato C.R."/>
            <person name="Hunsperger H.M."/>
            <person name="Ryken S.A."/>
            <person name="Yost W."/>
            <person name="Jha R.K."/>
            <person name="Patterson J."/>
            <person name="Monnat R.J. Jr."/>
            <person name="Barlow S.B."/>
            <person name="Starkenburg S.R."/>
            <person name="Cattolico R.A."/>
        </authorList>
    </citation>
    <scope>NUCLEOTIDE SEQUENCE</scope>
    <source>
        <strain evidence="11">CCMP291</strain>
    </source>
</reference>
<feature type="coiled-coil region" evidence="7">
    <location>
        <begin position="442"/>
        <end position="469"/>
    </location>
</feature>
<dbReference type="InterPro" id="IPR027417">
    <property type="entry name" value="P-loop_NTPase"/>
</dbReference>
<keyword evidence="4 6" id="KW-0067">ATP-binding</keyword>
<evidence type="ECO:0000256" key="8">
    <source>
        <dbReference type="SAM" id="MobiDB-lite"/>
    </source>
</evidence>
<evidence type="ECO:0000256" key="5">
    <source>
        <dbReference type="ARBA" id="ARBA00023054"/>
    </source>
</evidence>
<dbReference type="SUPFAM" id="SSF52540">
    <property type="entry name" value="P-loop containing nucleoside triphosphate hydrolases"/>
    <property type="match status" value="1"/>
</dbReference>
<evidence type="ECO:0000256" key="7">
    <source>
        <dbReference type="SAM" id="Coils"/>
    </source>
</evidence>
<sequence length="709" mass="74318">MAAKDSEAIKVVARFRPLNEREQALGRDGASPGAPRFGDDGRSVWVGPDESSGHSYAVDAVLSPDASQADVYAHASGLVDAVMQGYNATILAYGQTGAGKTHSVMGVLGGDDSELGLLPRAVRQLFESIVADDSGAAEFAVSCSYLEIYMENVRDLLQPPQRDVKPGTSLAIREAIGGRGVYVEGLTEVPVMGENDVLEILSCGNASRVVGATLMNAQSSRSHALLTITVNQRLRDGSTKVSKLNIADLAGSEKVAKTGSSGETLNEAKKINASLSTLCLVIAALSDGKPHIPYRNSRLTRILQESLGGNSKTMMLVACSPATVHAPETHSTLRFATQCKRVKNAAVVNRVLSAAQLRSANDALRRELAAVKERLASVEGGALGSGAGGGAAAGVALGAGGCPSLIDSLLDGEDLLGEAIEPTGGGSVGAGGSGGGLSAEEVELLREQCEAAEMAAQAAQAELLEERSKGDEIAISLKKREEEVELLYGLVERFQLLSGLEKTSCSSRASGDGAANERTSREGINRLRRQLVDLEEIALQKEMGTLPEEDPTELAKAVETLKMQIREQARRIRELEPLEACKGEALAAQAENEQLKQQLQQLAQQRLLHVSSKLGGASGAHDTKLRVQSATVDQTLCTRTGADAQLGALMPRGTAAAVAARLTSQPKPLVPSKLAAPSKLVAPTMTTDENRNLNPLLRKKGAAPLSARG</sequence>
<dbReference type="Proteomes" id="UP000037460">
    <property type="component" value="Unassembled WGS sequence"/>
</dbReference>
<dbReference type="PANTHER" id="PTHR47969">
    <property type="entry name" value="CHROMOSOME-ASSOCIATED KINESIN KIF4A-RELATED"/>
    <property type="match status" value="1"/>
</dbReference>
<keyword evidence="3 6" id="KW-0547">Nucleotide-binding</keyword>
<keyword evidence="5 7" id="KW-0175">Coiled coil</keyword>
<dbReference type="GO" id="GO:0007018">
    <property type="term" value="P:microtubule-based movement"/>
    <property type="evidence" value="ECO:0007669"/>
    <property type="project" value="InterPro"/>
</dbReference>
<dbReference type="GO" id="GO:0051231">
    <property type="term" value="P:spindle elongation"/>
    <property type="evidence" value="ECO:0007669"/>
    <property type="project" value="TreeGrafter"/>
</dbReference>
<evidence type="ECO:0000259" key="9">
    <source>
        <dbReference type="PROSITE" id="PS50067"/>
    </source>
</evidence>
<evidence type="ECO:0000256" key="2">
    <source>
        <dbReference type="ARBA" id="ARBA00022490"/>
    </source>
</evidence>
<evidence type="ECO:0000313" key="10">
    <source>
        <dbReference type="EMBL" id="KOO27518.1"/>
    </source>
</evidence>
<dbReference type="GO" id="GO:0003777">
    <property type="term" value="F:microtubule motor activity"/>
    <property type="evidence" value="ECO:0007669"/>
    <property type="project" value="InterPro"/>
</dbReference>
<dbReference type="Gene3D" id="3.40.850.10">
    <property type="entry name" value="Kinesin motor domain"/>
    <property type="match status" value="1"/>
</dbReference>
<dbReference type="GO" id="GO:0005737">
    <property type="term" value="C:cytoplasm"/>
    <property type="evidence" value="ECO:0007669"/>
    <property type="project" value="UniProtKB-SubCell"/>
</dbReference>
<dbReference type="InterPro" id="IPR001752">
    <property type="entry name" value="Kinesin_motor_dom"/>
</dbReference>
<evidence type="ECO:0000256" key="1">
    <source>
        <dbReference type="ARBA" id="ARBA00004496"/>
    </source>
</evidence>
<dbReference type="SMART" id="SM00129">
    <property type="entry name" value="KISc"/>
    <property type="match status" value="1"/>
</dbReference>
<evidence type="ECO:0000256" key="3">
    <source>
        <dbReference type="ARBA" id="ARBA00022741"/>
    </source>
</evidence>
<dbReference type="PROSITE" id="PS50067">
    <property type="entry name" value="KINESIN_MOTOR_2"/>
    <property type="match status" value="1"/>
</dbReference>
<keyword evidence="2" id="KW-0963">Cytoplasm</keyword>
<proteinExistence type="inferred from homology"/>
<feature type="region of interest" description="Disordered" evidence="8">
    <location>
        <begin position="21"/>
        <end position="42"/>
    </location>
</feature>
<evidence type="ECO:0000256" key="6">
    <source>
        <dbReference type="PROSITE-ProRule" id="PRU00283"/>
    </source>
</evidence>
<accession>A0A0M0JMQ4</accession>
<keyword evidence="6" id="KW-0505">Motor protein</keyword>
<organism evidence="10 11">
    <name type="scientific">Chrysochromulina tobinii</name>
    <dbReference type="NCBI Taxonomy" id="1460289"/>
    <lineage>
        <taxon>Eukaryota</taxon>
        <taxon>Haptista</taxon>
        <taxon>Haptophyta</taxon>
        <taxon>Prymnesiophyceae</taxon>
        <taxon>Prymnesiales</taxon>
        <taxon>Chrysochromulinaceae</taxon>
        <taxon>Chrysochromulina</taxon>
    </lineage>
</organism>
<gene>
    <name evidence="10" type="ORF">Ctob_009318</name>
</gene>
<comment type="caution">
    <text evidence="10">The sequence shown here is derived from an EMBL/GenBank/DDBJ whole genome shotgun (WGS) entry which is preliminary data.</text>
</comment>
<dbReference type="GO" id="GO:0005524">
    <property type="term" value="F:ATP binding"/>
    <property type="evidence" value="ECO:0007669"/>
    <property type="project" value="UniProtKB-UniRule"/>
</dbReference>
<keyword evidence="11" id="KW-1185">Reference proteome</keyword>
<feature type="coiled-coil region" evidence="7">
    <location>
        <begin position="354"/>
        <end position="381"/>
    </location>
</feature>
<dbReference type="GO" id="GO:0007052">
    <property type="term" value="P:mitotic spindle organization"/>
    <property type="evidence" value="ECO:0007669"/>
    <property type="project" value="TreeGrafter"/>
</dbReference>
<feature type="binding site" evidence="6">
    <location>
        <begin position="94"/>
        <end position="101"/>
    </location>
    <ligand>
        <name>ATP</name>
        <dbReference type="ChEBI" id="CHEBI:30616"/>
    </ligand>
</feature>
<comment type="similarity">
    <text evidence="6">Belongs to the TRAFAC class myosin-kinesin ATPase superfamily. Kinesin family.</text>
</comment>
<evidence type="ECO:0000313" key="11">
    <source>
        <dbReference type="Proteomes" id="UP000037460"/>
    </source>
</evidence>
<dbReference type="AlphaFoldDB" id="A0A0M0JMQ4"/>
<evidence type="ECO:0000256" key="4">
    <source>
        <dbReference type="ARBA" id="ARBA00022840"/>
    </source>
</evidence>
<name>A0A0M0JMQ4_9EUKA</name>